<name>B3JQC4_9BACT</name>
<evidence type="ECO:0000256" key="8">
    <source>
        <dbReference type="ARBA" id="ARBA00023125"/>
    </source>
</evidence>
<gene>
    <name evidence="18" type="ORF">BACCOP_04082</name>
</gene>
<evidence type="ECO:0000256" key="11">
    <source>
        <dbReference type="ARBA" id="ARBA00034617"/>
    </source>
</evidence>
<evidence type="ECO:0000256" key="6">
    <source>
        <dbReference type="ARBA" id="ARBA00022839"/>
    </source>
</evidence>
<keyword evidence="2 14" id="KW-0547">Nucleotide-binding</keyword>
<dbReference type="Proteomes" id="UP000003146">
    <property type="component" value="Unassembled WGS sequence"/>
</dbReference>
<evidence type="ECO:0000256" key="5">
    <source>
        <dbReference type="ARBA" id="ARBA00022806"/>
    </source>
</evidence>
<keyword evidence="9" id="KW-0234">DNA repair</keyword>
<evidence type="ECO:0000313" key="19">
    <source>
        <dbReference type="Proteomes" id="UP000003146"/>
    </source>
</evidence>
<evidence type="ECO:0000256" key="10">
    <source>
        <dbReference type="ARBA" id="ARBA00023235"/>
    </source>
</evidence>
<evidence type="ECO:0000256" key="1">
    <source>
        <dbReference type="ARBA" id="ARBA00022722"/>
    </source>
</evidence>
<evidence type="ECO:0000259" key="17">
    <source>
        <dbReference type="PROSITE" id="PS51217"/>
    </source>
</evidence>
<keyword evidence="4 14" id="KW-0378">Hydrolase</keyword>
<dbReference type="SUPFAM" id="SSF52540">
    <property type="entry name" value="P-loop containing nucleoside triphosphate hydrolases"/>
    <property type="match status" value="1"/>
</dbReference>
<dbReference type="InterPro" id="IPR027417">
    <property type="entry name" value="P-loop_NTPase"/>
</dbReference>
<reference evidence="18 19" key="1">
    <citation type="submission" date="2008-04" db="EMBL/GenBank/DDBJ databases">
        <title>Draft genome sequence of Bacteroides coprocola (DSM 17136).</title>
        <authorList>
            <person name="Sudarsanam P."/>
            <person name="Ley R."/>
            <person name="Guruge J."/>
            <person name="Turnbaugh P.J."/>
            <person name="Mahowald M."/>
            <person name="Liep D."/>
            <person name="Gordon J."/>
        </authorList>
    </citation>
    <scope>NUCLEOTIDE SEQUENCE [LARGE SCALE GENOMIC DNA]</scope>
    <source>
        <strain evidence="18 19">DSM 17136</strain>
    </source>
</reference>
<dbReference type="AlphaFoldDB" id="B3JQC4"/>
<proteinExistence type="predicted"/>
<dbReference type="OrthoDB" id="9810135at2"/>
<evidence type="ECO:0000256" key="2">
    <source>
        <dbReference type="ARBA" id="ARBA00022741"/>
    </source>
</evidence>
<dbReference type="Gene3D" id="3.40.50.300">
    <property type="entry name" value="P-loop containing nucleotide triphosphate hydrolases"/>
    <property type="match status" value="4"/>
</dbReference>
<keyword evidence="6" id="KW-0269">Exonuclease</keyword>
<evidence type="ECO:0000259" key="16">
    <source>
        <dbReference type="PROSITE" id="PS51198"/>
    </source>
</evidence>
<evidence type="ECO:0000256" key="14">
    <source>
        <dbReference type="PROSITE-ProRule" id="PRU00560"/>
    </source>
</evidence>
<dbReference type="Gene3D" id="3.90.320.10">
    <property type="match status" value="1"/>
</dbReference>
<dbReference type="GO" id="GO:0005524">
    <property type="term" value="F:ATP binding"/>
    <property type="evidence" value="ECO:0007669"/>
    <property type="project" value="UniProtKB-UniRule"/>
</dbReference>
<dbReference type="EMBL" id="ABIY02000126">
    <property type="protein sequence ID" value="EDU98778.1"/>
    <property type="molecule type" value="Genomic_DNA"/>
</dbReference>
<dbReference type="GO" id="GO:0005829">
    <property type="term" value="C:cytosol"/>
    <property type="evidence" value="ECO:0007669"/>
    <property type="project" value="TreeGrafter"/>
</dbReference>
<comment type="catalytic activity">
    <reaction evidence="13">
        <text>ATP + H2O = ADP + phosphate + H(+)</text>
        <dbReference type="Rhea" id="RHEA:13065"/>
        <dbReference type="ChEBI" id="CHEBI:15377"/>
        <dbReference type="ChEBI" id="CHEBI:15378"/>
        <dbReference type="ChEBI" id="CHEBI:30616"/>
        <dbReference type="ChEBI" id="CHEBI:43474"/>
        <dbReference type="ChEBI" id="CHEBI:456216"/>
        <dbReference type="EC" id="5.6.2.4"/>
    </reaction>
</comment>
<keyword evidence="15" id="KW-0812">Transmembrane</keyword>
<dbReference type="GO" id="GO:0016887">
    <property type="term" value="F:ATP hydrolysis activity"/>
    <property type="evidence" value="ECO:0007669"/>
    <property type="project" value="RHEA"/>
</dbReference>
<dbReference type="InterPro" id="IPR011604">
    <property type="entry name" value="PDDEXK-like_dom_sf"/>
</dbReference>
<comment type="caution">
    <text evidence="18">The sequence shown here is derived from an EMBL/GenBank/DDBJ whole genome shotgun (WGS) entry which is preliminary data.</text>
</comment>
<evidence type="ECO:0000256" key="3">
    <source>
        <dbReference type="ARBA" id="ARBA00022763"/>
    </source>
</evidence>
<dbReference type="InterPro" id="IPR014017">
    <property type="entry name" value="DNA_helicase_UvrD-like_C"/>
</dbReference>
<dbReference type="InterPro" id="IPR014016">
    <property type="entry name" value="UvrD-like_ATP-bd"/>
</dbReference>
<evidence type="ECO:0000313" key="18">
    <source>
        <dbReference type="EMBL" id="EDU98778.1"/>
    </source>
</evidence>
<keyword evidence="5 14" id="KW-0347">Helicase</keyword>
<dbReference type="GO" id="GO:0000725">
    <property type="term" value="P:recombinational repair"/>
    <property type="evidence" value="ECO:0007669"/>
    <property type="project" value="TreeGrafter"/>
</dbReference>
<feature type="domain" description="UvrD-like helicase C-terminal" evidence="17">
    <location>
        <begin position="531"/>
        <end position="766"/>
    </location>
</feature>
<dbReference type="PANTHER" id="PTHR11070">
    <property type="entry name" value="UVRD / RECB / PCRA DNA HELICASE FAMILY MEMBER"/>
    <property type="match status" value="1"/>
</dbReference>
<evidence type="ECO:0000256" key="7">
    <source>
        <dbReference type="ARBA" id="ARBA00022840"/>
    </source>
</evidence>
<evidence type="ECO:0000256" key="12">
    <source>
        <dbReference type="ARBA" id="ARBA00034808"/>
    </source>
</evidence>
<evidence type="ECO:0000256" key="13">
    <source>
        <dbReference type="ARBA" id="ARBA00048988"/>
    </source>
</evidence>
<dbReference type="GO" id="GO:0043138">
    <property type="term" value="F:3'-5' DNA helicase activity"/>
    <property type="evidence" value="ECO:0007669"/>
    <property type="project" value="UniProtKB-EC"/>
</dbReference>
<dbReference type="PROSITE" id="PS51198">
    <property type="entry name" value="UVRD_HELICASE_ATP_BIND"/>
    <property type="match status" value="1"/>
</dbReference>
<evidence type="ECO:0000256" key="4">
    <source>
        <dbReference type="ARBA" id="ARBA00022801"/>
    </source>
</evidence>
<dbReference type="PANTHER" id="PTHR11070:SF67">
    <property type="entry name" value="DNA 3'-5' HELICASE"/>
    <property type="match status" value="1"/>
</dbReference>
<dbReference type="GO" id="GO:0003677">
    <property type="term" value="F:DNA binding"/>
    <property type="evidence" value="ECO:0007669"/>
    <property type="project" value="UniProtKB-KW"/>
</dbReference>
<keyword evidence="15" id="KW-1133">Transmembrane helix</keyword>
<reference evidence="18 19" key="2">
    <citation type="submission" date="2008-04" db="EMBL/GenBank/DDBJ databases">
        <authorList>
            <person name="Fulton L."/>
            <person name="Clifton S."/>
            <person name="Fulton B."/>
            <person name="Xu J."/>
            <person name="Minx P."/>
            <person name="Pepin K.H."/>
            <person name="Johnson M."/>
            <person name="Thiruvilangam P."/>
            <person name="Bhonagiri V."/>
            <person name="Nash W.E."/>
            <person name="Mardis E.R."/>
            <person name="Wilson R.K."/>
        </authorList>
    </citation>
    <scope>NUCLEOTIDE SEQUENCE [LARGE SCALE GENOMIC DNA]</scope>
    <source>
        <strain evidence="18 19">DSM 17136</strain>
    </source>
</reference>
<feature type="binding site" evidence="14">
    <location>
        <begin position="42"/>
        <end position="49"/>
    </location>
    <ligand>
        <name>ATP</name>
        <dbReference type="ChEBI" id="CHEBI:30616"/>
    </ligand>
</feature>
<accession>B3JQC4</accession>
<dbReference type="Pfam" id="PF00580">
    <property type="entry name" value="UvrD-helicase"/>
    <property type="match status" value="1"/>
</dbReference>
<keyword evidence="10" id="KW-0413">Isomerase</keyword>
<keyword evidence="15" id="KW-0472">Membrane</keyword>
<dbReference type="STRING" id="470145.BACCOP_04082"/>
<sequence>MFFYYFHNTSLNLLFLFSIFVFTNRKQRKKMTDYPRLLVYKASAGSGKTFTLAVQYIKQLIEDTHAYRRILAVTFTNKATAEMKKRILEQLFGLANGLKSSDSYLEELLKITSKNEAEIRRAAREALTNIIHDYSRFRIETIDSFFQSVMRNLARELELGANMSIELNNADVLSDAVDAMIEKLDRRSPVLYWLLEYIEERIADDKRWNVSNEIKGFGRNIFDEGYVEKGAGLRKKLADSQFIPTYRKQLQDIRTEALEEMKGFNEQFLGILEVNGLNPADLKNGSRGIGSYFNKIGNGYLGSDVRNATVEKCLESEENWTTKTSAYRDTIRSLAANELIPLLKTAEDFRPKNNILVNSCDLSLRYLNNLRLLANIDEEVRLQNQLHNRFLLSDTNALLHGLIREGDASFVYEKIGTTIDTVMIDEFQDTSRMQWENFHLLLEESLAQKEGSLIVGDIKQSIYRWRNGDWKILAGLGEDKTLRVRECTLGTNWRSEARIIHFNNEIFTAACKVLNQRYEDEMGEPCIQLQHAYSDVCQQTAKKDEKGYVKLSFLSDEKEHPYAETMLEELASEVVSLINQGVRTNDIAILVRKNKTIPAIADYFDKHTPYRIVSDEAFRLDASLAICMMIDGLRYLTSPDDHIALARLATAYQREVLKRNIDLNTVLLNQVKSYLPASFVLLREELRLMPLYELLEKLFILFDMQLIEKQDAYICAFYDAVTEYMQNNSSELTAFISYWDERLHEKTIPSGEIEGIRILSIHKSKGLEYHTVLLPFCDWKMENETNSHLIWCSVAGTAKNTDRPPFNELDIVPVNYSGAMAESVYRDSYLEERLQLWVDNLNLLYVAFTRACKNLIVWGKAKQKGSVSELLLEALPHVSLTMEETSPEAAEENESSGETNSEIYEFGKLCVSEEKKKKETENPLAAQSENIPIRIESIETEIEFKQSNRSADFIRGDEEDDKTGRYIRQGQLLHNVFASIRQESDLPQAIERLRFEGILESAEQEQQIYKLAQWALGNPKVKDWYSGEWELYNECSIIYTDDEGIMQTRRPDRVMMKDGQVIVVDFKFGKPKDGYRQQVSEYMDLLSAMGYEQIKGYLWYVFANELEEVK</sequence>
<dbReference type="PROSITE" id="PS51217">
    <property type="entry name" value="UVRD_HELICASE_CTER"/>
    <property type="match status" value="1"/>
</dbReference>
<dbReference type="eggNOG" id="COG1074">
    <property type="taxonomic scope" value="Bacteria"/>
</dbReference>
<keyword evidence="7 14" id="KW-0067">ATP-binding</keyword>
<dbReference type="HOGENOM" id="CLU_010638_0_0_10"/>
<comment type="catalytic activity">
    <reaction evidence="11">
        <text>Couples ATP hydrolysis with the unwinding of duplex DNA by translocating in the 3'-5' direction.</text>
        <dbReference type="EC" id="5.6.2.4"/>
    </reaction>
</comment>
<protein>
    <recommendedName>
        <fullName evidence="12">DNA 3'-5' helicase</fullName>
        <ecNumber evidence="12">5.6.2.4</ecNumber>
    </recommendedName>
</protein>
<keyword evidence="3" id="KW-0227">DNA damage</keyword>
<keyword evidence="1" id="KW-0540">Nuclease</keyword>
<feature type="transmembrane region" description="Helical" evidence="15">
    <location>
        <begin position="6"/>
        <end position="23"/>
    </location>
</feature>
<dbReference type="Pfam" id="PF13361">
    <property type="entry name" value="UvrD_C"/>
    <property type="match status" value="2"/>
</dbReference>
<dbReference type="GO" id="GO:0004527">
    <property type="term" value="F:exonuclease activity"/>
    <property type="evidence" value="ECO:0007669"/>
    <property type="project" value="UniProtKB-KW"/>
</dbReference>
<dbReference type="EC" id="5.6.2.4" evidence="12"/>
<evidence type="ECO:0000256" key="15">
    <source>
        <dbReference type="SAM" id="Phobius"/>
    </source>
</evidence>
<dbReference type="InterPro" id="IPR000212">
    <property type="entry name" value="DNA_helicase_UvrD/REP"/>
</dbReference>
<evidence type="ECO:0000256" key="9">
    <source>
        <dbReference type="ARBA" id="ARBA00023204"/>
    </source>
</evidence>
<organism evidence="18 19">
    <name type="scientific">Phocaeicola coprocola DSM 17136</name>
    <dbReference type="NCBI Taxonomy" id="470145"/>
    <lineage>
        <taxon>Bacteria</taxon>
        <taxon>Pseudomonadati</taxon>
        <taxon>Bacteroidota</taxon>
        <taxon>Bacteroidia</taxon>
        <taxon>Bacteroidales</taxon>
        <taxon>Bacteroidaceae</taxon>
        <taxon>Phocaeicola</taxon>
    </lineage>
</organism>
<keyword evidence="8" id="KW-0238">DNA-binding</keyword>
<feature type="domain" description="UvrD-like helicase ATP-binding" evidence="16">
    <location>
        <begin position="21"/>
        <end position="496"/>
    </location>
</feature>